<evidence type="ECO:0000313" key="3">
    <source>
        <dbReference type="Proteomes" id="UP001183629"/>
    </source>
</evidence>
<feature type="domain" description="DUF397" evidence="1">
    <location>
        <begin position="10"/>
        <end position="59"/>
    </location>
</feature>
<dbReference type="EMBL" id="JAVDYC010000001">
    <property type="protein sequence ID" value="MDR7324992.1"/>
    <property type="molecule type" value="Genomic_DNA"/>
</dbReference>
<accession>A0AAE3ZU24</accession>
<proteinExistence type="predicted"/>
<dbReference type="Proteomes" id="UP001183629">
    <property type="component" value="Unassembled WGS sequence"/>
</dbReference>
<comment type="caution">
    <text evidence="2">The sequence shown here is derived from an EMBL/GenBank/DDBJ whole genome shotgun (WGS) entry which is preliminary data.</text>
</comment>
<dbReference type="Pfam" id="PF04149">
    <property type="entry name" value="DUF397"/>
    <property type="match status" value="1"/>
</dbReference>
<protein>
    <recommendedName>
        <fullName evidence="1">DUF397 domain-containing protein</fullName>
    </recommendedName>
</protein>
<evidence type="ECO:0000259" key="1">
    <source>
        <dbReference type="Pfam" id="PF04149"/>
    </source>
</evidence>
<name>A0AAE3ZU24_9ACTN</name>
<sequence>MASVDVVHVAWQRSTRCDTSSCVEVARESSGARVRNSTDPAGPVLIFSTEAWRALVEEIHRFR</sequence>
<dbReference type="InterPro" id="IPR007278">
    <property type="entry name" value="DUF397"/>
</dbReference>
<dbReference type="AlphaFoldDB" id="A0AAE3ZU24"/>
<gene>
    <name evidence="2" type="ORF">J2S44_005242</name>
</gene>
<keyword evidence="3" id="KW-1185">Reference proteome</keyword>
<organism evidence="2 3">
    <name type="scientific">Catenuloplanes niger</name>
    <dbReference type="NCBI Taxonomy" id="587534"/>
    <lineage>
        <taxon>Bacteria</taxon>
        <taxon>Bacillati</taxon>
        <taxon>Actinomycetota</taxon>
        <taxon>Actinomycetes</taxon>
        <taxon>Micromonosporales</taxon>
        <taxon>Micromonosporaceae</taxon>
        <taxon>Catenuloplanes</taxon>
    </lineage>
</organism>
<evidence type="ECO:0000313" key="2">
    <source>
        <dbReference type="EMBL" id="MDR7324992.1"/>
    </source>
</evidence>
<reference evidence="2 3" key="1">
    <citation type="submission" date="2023-07" db="EMBL/GenBank/DDBJ databases">
        <title>Sequencing the genomes of 1000 actinobacteria strains.</title>
        <authorList>
            <person name="Klenk H.-P."/>
        </authorList>
    </citation>
    <scope>NUCLEOTIDE SEQUENCE [LARGE SCALE GENOMIC DNA]</scope>
    <source>
        <strain evidence="2 3">DSM 44711</strain>
    </source>
</reference>
<dbReference type="RefSeq" id="WP_310419232.1">
    <property type="nucleotide sequence ID" value="NZ_JAVDYC010000001.1"/>
</dbReference>